<evidence type="ECO:0000313" key="1">
    <source>
        <dbReference type="EMBL" id="BAA97006.1"/>
    </source>
</evidence>
<organism evidence="1">
    <name type="scientific">Arabidopsis thaliana</name>
    <name type="common">Mouse-ear cress</name>
    <dbReference type="NCBI Taxonomy" id="3702"/>
    <lineage>
        <taxon>Eukaryota</taxon>
        <taxon>Viridiplantae</taxon>
        <taxon>Streptophyta</taxon>
        <taxon>Embryophyta</taxon>
        <taxon>Tracheophyta</taxon>
        <taxon>Spermatophyta</taxon>
        <taxon>Magnoliopsida</taxon>
        <taxon>eudicotyledons</taxon>
        <taxon>Gunneridae</taxon>
        <taxon>Pentapetalae</taxon>
        <taxon>rosids</taxon>
        <taxon>malvids</taxon>
        <taxon>Brassicales</taxon>
        <taxon>Brassicaceae</taxon>
        <taxon>Camelineae</taxon>
        <taxon>Arabidopsis</taxon>
    </lineage>
</organism>
<reference key="2">
    <citation type="journal article" date="2000" name="Nature">
        <title>Sequence and analysis of chromosome 5 of the plant Arabidopsis thaliana.</title>
        <authorList>
            <consortium name="Kazusa DNA Research Institute"/>
            <consortium name="Cold Spring Harbor and Washington University in St Louis Sequencing Consortium"/>
            <consortium name="European Union Arabidopsis Genome Sequencing Consortium"/>
            <person name="Tabata S."/>
            <person name="Kaneko T."/>
            <person name="Nakamura Y."/>
            <person name="Kotani H."/>
            <person name="Kato T."/>
            <person name="Asamizu E."/>
            <person name="Miyajima N."/>
            <person name="Sasamoto S."/>
            <person name="Kimura T."/>
            <person name="Hosouchi T."/>
            <person name="Kawashima K."/>
            <person name="Kohara M."/>
            <person name="Matsumoto M."/>
            <person name="Matsuno A."/>
            <person name="Muraki A."/>
            <person name="Nakayama S."/>
            <person name="Nakazaki N."/>
            <person name="Naruo K."/>
            <person name="Okumura S."/>
            <person name="Shinpo S."/>
            <person name="Takeuchi C."/>
            <person name="Wada T."/>
            <person name="Watanabe A."/>
            <person name="Yamada M."/>
            <person name="Yasuda M."/>
            <person name="Sato S."/>
            <person name="de la Bastide M."/>
            <person name="Huang E."/>
            <person name="Spiegel L."/>
            <person name="Gnoj L."/>
            <person name="O'Shaughnessy A."/>
            <person name="Preston R."/>
            <person name="Habermann K."/>
            <person name="Murray J."/>
            <person name="Johnson D."/>
            <person name="Rohlfing T."/>
            <person name="Nelson J."/>
            <person name="Stoneking T."/>
            <person name="Pepin K."/>
            <person name="Spieth J."/>
            <person name="Sekhon M."/>
            <person name="Armstrong J."/>
            <person name="Becker M."/>
            <person name="Belter E."/>
            <person name="Cordum H."/>
            <person name="Cordes M."/>
            <person name="Courtney L."/>
            <person name="Courtney W."/>
            <person name="Dante M."/>
            <person name="Du H."/>
            <person name="Edwards J."/>
            <person name="Fryman J."/>
            <person name="Haakensen B."/>
            <person name="Lamar E."/>
            <person name="Latreille P."/>
            <person name="Leonard S."/>
            <person name="Meyer R."/>
            <person name="Mulvaney E."/>
            <person name="Ozersky P."/>
            <person name="Riley A."/>
            <person name="Strowmatt C."/>
            <person name="Wagner-McPherson C."/>
            <person name="Wollam A."/>
            <person name="Yoakum M."/>
            <person name="Bell M."/>
            <person name="Dedhia N."/>
            <person name="Parnell L."/>
            <person name="Shah R."/>
            <person name="Rodriguez M."/>
            <person name="See L.H."/>
            <person name="Vil D."/>
            <person name="Baker J."/>
            <person name="Kirchoff K."/>
            <person name="Toth K."/>
            <person name="King L."/>
            <person name="Bahret A."/>
            <person name="Miller B."/>
            <person name="Marra M."/>
            <person name="Martienssen R."/>
            <person name="McCombie W.R."/>
            <person name="Wilson R.K."/>
            <person name="Murphy G."/>
            <person name="Bancroft I."/>
            <person name="Volckaert G."/>
            <person name="Wambutt R."/>
            <person name="Dusterhoft A."/>
            <person name="Stiekema W."/>
            <person name="Pohl T."/>
            <person name="Entian K.D."/>
            <person name="Terryn N."/>
            <person name="Hartley N."/>
            <person name="Bent E."/>
            <person name="Johnson S."/>
            <person name="Langham S.A."/>
            <person name="McCullagh B."/>
            <person name="Robben J."/>
            <person name="Grymonprez B."/>
            <person name="Zimmermann W."/>
            <person name="Ramsperger U."/>
            <person name="Wedler H."/>
            <person name="Balke K."/>
            <person name="Wedler E."/>
            <person name="Peters S."/>
            <person name="van Staveren M."/>
            <person name="Dirkse W."/>
            <person name="Mooijman P."/>
            <person name="Lankhorst R.K."/>
            <person name="Weitzenegger T."/>
            <person name="Bothe G."/>
            <person name="Rose M."/>
            <person name="Hauf J."/>
            <person name="Berneiser S."/>
            <person name="Hempel S."/>
            <person name="Feldpausch M."/>
            <person name="Lamberth S."/>
            <person name="Villarroel R."/>
            <person name="Gielen J."/>
            <person name="Ardiles W."/>
            <person name="Bents O."/>
            <person name="Lemcke K."/>
            <person name="Kolesov G."/>
            <person name="Mayer K."/>
            <person name="Rudd S."/>
            <person name="Schoof H."/>
            <person name="Schueller C."/>
            <person name="Zaccaria P."/>
            <person name="Mewes H.W."/>
            <person name="Bevan M."/>
            <person name="Fransz P."/>
        </authorList>
    </citation>
    <scope>NUCLEOTIDE SEQUENCE [LARGE SCALE GENOMIC DNA]</scope>
    <source>
        <strain>cv. Columbia</strain>
    </source>
</reference>
<reference evidence="1" key="1">
    <citation type="journal article" date="2000" name="DNA Res.">
        <title>Structural analysis of Arabidopsis thaliana chromosome 5. X. Sequence features of the regions of 3,076,755 bp covered by sixty P1 and TAC clones.</title>
        <authorList>
            <person name="Sato S."/>
            <person name="Nakamura Y."/>
            <person name="Kaneko T."/>
            <person name="Katoh T."/>
            <person name="Asamizu E."/>
            <person name="Kotani H."/>
            <person name="Tabata S."/>
        </authorList>
    </citation>
    <scope>NUCLEOTIDE SEQUENCE [LARGE SCALE GENOMIC DNA]</scope>
</reference>
<name>Q9LUA8_ARATH</name>
<dbReference type="EMBL" id="AB023039">
    <property type="protein sequence ID" value="BAA97006.1"/>
    <property type="molecule type" value="Genomic_DNA"/>
</dbReference>
<protein>
    <submittedName>
        <fullName evidence="1">Uncharacterized protein</fullName>
    </submittedName>
</protein>
<dbReference type="AlphaFoldDB" id="Q9LUA8"/>
<proteinExistence type="predicted"/>
<accession>Q9LUA8</accession>
<sequence>MSHASAYMSLCRHNPPIVYPSVSPFTLLHTQLKKKFVESSLIRFKSHSFLVSLLQKILDDLSYEVTIFEEEMFKKIGLLSNSGLAFDTKFQAFVSCLMYCGKFFSF</sequence>